<dbReference type="EMBL" id="CP064812">
    <property type="protein sequence ID" value="QPG73070.1"/>
    <property type="molecule type" value="Genomic_DNA"/>
</dbReference>
<reference evidence="7" key="1">
    <citation type="submission" date="2020-10" db="EMBL/GenBank/DDBJ databases">
        <authorList>
            <person name="Roach M.J.R."/>
        </authorList>
    </citation>
    <scope>NUCLEOTIDE SEQUENCE</scope>
    <source>
        <strain evidence="7">CBS 1945</strain>
    </source>
</reference>
<dbReference type="RefSeq" id="XP_038776635.1">
    <property type="nucleotide sequence ID" value="XM_038920707.1"/>
</dbReference>
<evidence type="ECO:0000256" key="3">
    <source>
        <dbReference type="ARBA" id="ARBA00022989"/>
    </source>
</evidence>
<organism evidence="7 8">
    <name type="scientific">Eeniella nana</name>
    <name type="common">Yeast</name>
    <name type="synonym">Brettanomyces nanus</name>
    <dbReference type="NCBI Taxonomy" id="13502"/>
    <lineage>
        <taxon>Eukaryota</taxon>
        <taxon>Fungi</taxon>
        <taxon>Dikarya</taxon>
        <taxon>Ascomycota</taxon>
        <taxon>Saccharomycotina</taxon>
        <taxon>Pichiomycetes</taxon>
        <taxon>Pichiales</taxon>
        <taxon>Pichiaceae</taxon>
        <taxon>Brettanomyces</taxon>
    </lineage>
</organism>
<dbReference type="AlphaFoldDB" id="A0A875RN18"/>
<keyword evidence="2 5" id="KW-0812">Transmembrane</keyword>
<proteinExistence type="predicted"/>
<evidence type="ECO:0000256" key="1">
    <source>
        <dbReference type="ARBA" id="ARBA00004141"/>
    </source>
</evidence>
<feature type="transmembrane region" description="Helical" evidence="5">
    <location>
        <begin position="134"/>
        <end position="153"/>
    </location>
</feature>
<sequence>MLGVMLSCIKPDGLTHEDDSYFHTGCIFAFISMLIFVSQNIFAKKFLTYEAHNHNDAFGTADDGFVNALNIQITKSESAATTPILPVSLSFDEKKELSSNRPPSFPVTPFYGNSSQSLNEMVKDSDRRLDKISVLFYCSVVGLSFTFPFYIISEFTNPVFSLSLINKHIIGLMLIYGIAHFMQSIVAFQILGLISPINYSIANIMKRITVISWSIFLEGTQLMAIQWAGLVLTFSGLYAYDRWGRSKE</sequence>
<protein>
    <recommendedName>
        <fullName evidence="6">Sugar phosphate transporter domain-containing protein</fullName>
    </recommendedName>
</protein>
<feature type="transmembrane region" description="Helical" evidence="5">
    <location>
        <begin position="215"/>
        <end position="240"/>
    </location>
</feature>
<evidence type="ECO:0000313" key="8">
    <source>
        <dbReference type="Proteomes" id="UP000662931"/>
    </source>
</evidence>
<dbReference type="KEGG" id="bnn:FOA43_000375"/>
<evidence type="ECO:0000256" key="5">
    <source>
        <dbReference type="SAM" id="Phobius"/>
    </source>
</evidence>
<keyword evidence="3 5" id="KW-1133">Transmembrane helix</keyword>
<comment type="subcellular location">
    <subcellularLocation>
        <location evidence="1">Membrane</location>
        <topology evidence="1">Multi-pass membrane protein</topology>
    </subcellularLocation>
</comment>
<evidence type="ECO:0000313" key="7">
    <source>
        <dbReference type="EMBL" id="QPG73070.1"/>
    </source>
</evidence>
<evidence type="ECO:0000256" key="4">
    <source>
        <dbReference type="ARBA" id="ARBA00023136"/>
    </source>
</evidence>
<dbReference type="InterPro" id="IPR050186">
    <property type="entry name" value="TPT_transporter"/>
</dbReference>
<feature type="domain" description="Sugar phosphate transporter" evidence="6">
    <location>
        <begin position="121"/>
        <end position="240"/>
    </location>
</feature>
<gene>
    <name evidence="7" type="ORF">FOA43_000375</name>
</gene>
<accession>A0A875RN18</accession>
<dbReference type="InterPro" id="IPR004853">
    <property type="entry name" value="Sugar_P_trans_dom"/>
</dbReference>
<feature type="transmembrane region" description="Helical" evidence="5">
    <location>
        <begin position="20"/>
        <end position="37"/>
    </location>
</feature>
<evidence type="ECO:0000256" key="2">
    <source>
        <dbReference type="ARBA" id="ARBA00022692"/>
    </source>
</evidence>
<feature type="transmembrane region" description="Helical" evidence="5">
    <location>
        <begin position="173"/>
        <end position="194"/>
    </location>
</feature>
<dbReference type="OrthoDB" id="1588579at2759"/>
<dbReference type="GO" id="GO:0016020">
    <property type="term" value="C:membrane"/>
    <property type="evidence" value="ECO:0007669"/>
    <property type="project" value="UniProtKB-SubCell"/>
</dbReference>
<keyword evidence="4 5" id="KW-0472">Membrane</keyword>
<keyword evidence="8" id="KW-1185">Reference proteome</keyword>
<dbReference type="Proteomes" id="UP000662931">
    <property type="component" value="Chromosome 1"/>
</dbReference>
<evidence type="ECO:0000259" key="6">
    <source>
        <dbReference type="Pfam" id="PF03151"/>
    </source>
</evidence>
<dbReference type="Pfam" id="PF03151">
    <property type="entry name" value="TPT"/>
    <property type="match status" value="1"/>
</dbReference>
<dbReference type="GeneID" id="62193776"/>
<dbReference type="PANTHER" id="PTHR11132">
    <property type="entry name" value="SOLUTE CARRIER FAMILY 35"/>
    <property type="match status" value="1"/>
</dbReference>
<name>A0A875RN18_EENNA</name>